<organism evidence="3">
    <name type="scientific">Leucothrix mucor</name>
    <dbReference type="NCBI Taxonomy" id="45248"/>
    <lineage>
        <taxon>Bacteria</taxon>
        <taxon>Pseudomonadati</taxon>
        <taxon>Pseudomonadota</taxon>
        <taxon>Gammaproteobacteria</taxon>
        <taxon>Thiotrichales</taxon>
        <taxon>Thiotrichaceae</taxon>
        <taxon>Leucothrix</taxon>
    </lineage>
</organism>
<dbReference type="InterPro" id="IPR008024">
    <property type="entry name" value="YiaAB"/>
</dbReference>
<feature type="transmembrane region" description="Helical" evidence="1">
    <location>
        <begin position="41"/>
        <end position="59"/>
    </location>
</feature>
<evidence type="ECO:0000259" key="2">
    <source>
        <dbReference type="Pfam" id="PF05360"/>
    </source>
</evidence>
<sequence>MQTIDTQASSKGWTLFVKLSFVLSLVAMAAVIIMLDGDLMLKGYLALNAVFIVSSTIMMSKTVRDEFESEKMINKISEAKTNKIIQEYTD</sequence>
<dbReference type="Proteomes" id="UP000885750">
    <property type="component" value="Unassembled WGS sequence"/>
</dbReference>
<keyword evidence="1" id="KW-1133">Transmembrane helix</keyword>
<proteinExistence type="predicted"/>
<evidence type="ECO:0000313" key="3">
    <source>
        <dbReference type="EMBL" id="HFC91335.1"/>
    </source>
</evidence>
<dbReference type="EMBL" id="DRMS01000031">
    <property type="protein sequence ID" value="HFC91335.1"/>
    <property type="molecule type" value="Genomic_DNA"/>
</dbReference>
<dbReference type="AlphaFoldDB" id="A0A7V2SXP9"/>
<keyword evidence="1" id="KW-0472">Membrane</keyword>
<keyword evidence="1" id="KW-0812">Transmembrane</keyword>
<comment type="caution">
    <text evidence="3">The sequence shown here is derived from an EMBL/GenBank/DDBJ whole genome shotgun (WGS) entry which is preliminary data.</text>
</comment>
<name>A0A7V2SXP9_LEUMU</name>
<accession>A0A7V2SXP9</accession>
<protein>
    <recommendedName>
        <fullName evidence="2">YiaAB two helix domain-containing protein</fullName>
    </recommendedName>
</protein>
<reference evidence="3" key="1">
    <citation type="journal article" date="2020" name="mSystems">
        <title>Genome- and Community-Level Interaction Insights into Carbon Utilization and Element Cycling Functions of Hydrothermarchaeota in Hydrothermal Sediment.</title>
        <authorList>
            <person name="Zhou Z."/>
            <person name="Liu Y."/>
            <person name="Xu W."/>
            <person name="Pan J."/>
            <person name="Luo Z.H."/>
            <person name="Li M."/>
        </authorList>
    </citation>
    <scope>NUCLEOTIDE SEQUENCE [LARGE SCALE GENOMIC DNA]</scope>
    <source>
        <strain evidence="3">HyVt-493</strain>
    </source>
</reference>
<feature type="transmembrane region" description="Helical" evidence="1">
    <location>
        <begin position="12"/>
        <end position="35"/>
    </location>
</feature>
<feature type="domain" description="YiaAB two helix" evidence="2">
    <location>
        <begin position="13"/>
        <end position="65"/>
    </location>
</feature>
<dbReference type="Pfam" id="PF05360">
    <property type="entry name" value="YiaAB"/>
    <property type="match status" value="1"/>
</dbReference>
<gene>
    <name evidence="3" type="ORF">ENJ51_00835</name>
</gene>
<evidence type="ECO:0000256" key="1">
    <source>
        <dbReference type="SAM" id="Phobius"/>
    </source>
</evidence>